<keyword evidence="4 8" id="KW-0378">Hydrolase</keyword>
<dbReference type="EC" id="3.2.1.28" evidence="8"/>
<dbReference type="HAMAP" id="MF_01478">
    <property type="entry name" value="Ribosomal_L12_arch"/>
    <property type="match status" value="1"/>
</dbReference>
<dbReference type="InterPro" id="IPR008928">
    <property type="entry name" value="6-hairpin_glycosidase_sf"/>
</dbReference>
<dbReference type="Proteomes" id="UP001219933">
    <property type="component" value="Chromosome 5"/>
</dbReference>
<dbReference type="Gene3D" id="1.10.10.1410">
    <property type="match status" value="1"/>
</dbReference>
<dbReference type="GO" id="GO:0005737">
    <property type="term" value="C:cytoplasm"/>
    <property type="evidence" value="ECO:0007669"/>
    <property type="project" value="InterPro"/>
</dbReference>
<dbReference type="InterPro" id="IPR011120">
    <property type="entry name" value="Trehalase_Ca-bd"/>
</dbReference>
<dbReference type="PROSITE" id="PS00928">
    <property type="entry name" value="TREHALASE_2"/>
    <property type="match status" value="1"/>
</dbReference>
<name>A0AAF0EYA7_9BASI</name>
<evidence type="ECO:0000256" key="5">
    <source>
        <dbReference type="ARBA" id="ARBA00022980"/>
    </source>
</evidence>
<dbReference type="SUPFAM" id="SSF48208">
    <property type="entry name" value="Six-hairpin glycosidases"/>
    <property type="match status" value="1"/>
</dbReference>
<dbReference type="GO" id="GO:1990904">
    <property type="term" value="C:ribonucleoprotein complex"/>
    <property type="evidence" value="ECO:0007669"/>
    <property type="project" value="UniProtKB-KW"/>
</dbReference>
<comment type="similarity">
    <text evidence="2">Belongs to the eukaryotic ribosomal protein P1/P2 family.</text>
</comment>
<dbReference type="InterPro" id="IPR018232">
    <property type="entry name" value="Glyco_hydro_37_CS"/>
</dbReference>
<feature type="domain" description="Neutral trehalase Ca2+ binding" evidence="10">
    <location>
        <begin position="179"/>
        <end position="208"/>
    </location>
</feature>
<dbReference type="EMBL" id="CP119881">
    <property type="protein sequence ID" value="WFD36694.1"/>
    <property type="molecule type" value="Genomic_DNA"/>
</dbReference>
<keyword evidence="5" id="KW-0689">Ribosomal protein</keyword>
<evidence type="ECO:0000256" key="6">
    <source>
        <dbReference type="ARBA" id="ARBA00023274"/>
    </source>
</evidence>
<evidence type="ECO:0000256" key="3">
    <source>
        <dbReference type="ARBA" id="ARBA00005615"/>
    </source>
</evidence>
<evidence type="ECO:0000256" key="7">
    <source>
        <dbReference type="ARBA" id="ARBA00023295"/>
    </source>
</evidence>
<evidence type="ECO:0000313" key="11">
    <source>
        <dbReference type="EMBL" id="WFD36694.1"/>
    </source>
</evidence>
<reference evidence="11" key="1">
    <citation type="submission" date="2023-03" db="EMBL/GenBank/DDBJ databases">
        <title>Mating type loci evolution in Malassezia.</title>
        <authorList>
            <person name="Coelho M.A."/>
        </authorList>
    </citation>
    <scope>NUCLEOTIDE SEQUENCE</scope>
    <source>
        <strain evidence="11">CBS 11721</strain>
    </source>
</reference>
<feature type="region of interest" description="Disordered" evidence="9">
    <location>
        <begin position="70"/>
        <end position="119"/>
    </location>
</feature>
<dbReference type="PRINTS" id="PR00744">
    <property type="entry name" value="GLHYDRLASE37"/>
</dbReference>
<dbReference type="InterPro" id="IPR012341">
    <property type="entry name" value="6hp_glycosidase-like_sf"/>
</dbReference>
<dbReference type="GO" id="GO:0003735">
    <property type="term" value="F:structural constituent of ribosome"/>
    <property type="evidence" value="ECO:0007669"/>
    <property type="project" value="InterPro"/>
</dbReference>
<evidence type="ECO:0000256" key="4">
    <source>
        <dbReference type="ARBA" id="ARBA00022801"/>
    </source>
</evidence>
<dbReference type="GO" id="GO:0005993">
    <property type="term" value="P:trehalose catabolic process"/>
    <property type="evidence" value="ECO:0007669"/>
    <property type="project" value="InterPro"/>
</dbReference>
<evidence type="ECO:0000256" key="1">
    <source>
        <dbReference type="ARBA" id="ARBA00001576"/>
    </source>
</evidence>
<gene>
    <name evidence="11" type="primary">NTH1</name>
    <name evidence="11" type="ORF">MCUN1_003581</name>
</gene>
<organism evidence="11 12">
    <name type="scientific">Malassezia cuniculi</name>
    <dbReference type="NCBI Taxonomy" id="948313"/>
    <lineage>
        <taxon>Eukaryota</taxon>
        <taxon>Fungi</taxon>
        <taxon>Dikarya</taxon>
        <taxon>Basidiomycota</taxon>
        <taxon>Ustilaginomycotina</taxon>
        <taxon>Malasseziomycetes</taxon>
        <taxon>Malasseziales</taxon>
        <taxon>Malasseziaceae</taxon>
        <taxon>Malassezia</taxon>
    </lineage>
</organism>
<accession>A0AAF0EYA7</accession>
<comment type="similarity">
    <text evidence="3 8">Belongs to the glycosyl hydrolase 37 family.</text>
</comment>
<keyword evidence="7 8" id="KW-0326">Glycosidase</keyword>
<dbReference type="Pfam" id="PF01204">
    <property type="entry name" value="Trehalase"/>
    <property type="match status" value="1"/>
</dbReference>
<dbReference type="CDD" id="cd05831">
    <property type="entry name" value="Ribosomal_P1"/>
    <property type="match status" value="1"/>
</dbReference>
<dbReference type="GO" id="GO:0005840">
    <property type="term" value="C:ribosome"/>
    <property type="evidence" value="ECO:0007669"/>
    <property type="project" value="UniProtKB-KW"/>
</dbReference>
<feature type="compositionally biased region" description="Low complexity" evidence="9">
    <location>
        <begin position="70"/>
        <end position="85"/>
    </location>
</feature>
<dbReference type="InterPro" id="IPR001661">
    <property type="entry name" value="Glyco_hydro_37"/>
</dbReference>
<dbReference type="GO" id="GO:0006414">
    <property type="term" value="P:translational elongation"/>
    <property type="evidence" value="ECO:0007669"/>
    <property type="project" value="InterPro"/>
</dbReference>
<evidence type="ECO:0000256" key="8">
    <source>
        <dbReference type="RuleBase" id="RU361180"/>
    </source>
</evidence>
<dbReference type="Pfam" id="PF07492">
    <property type="entry name" value="Trehalase_Ca-bi"/>
    <property type="match status" value="1"/>
</dbReference>
<evidence type="ECO:0000313" key="12">
    <source>
        <dbReference type="Proteomes" id="UP001219933"/>
    </source>
</evidence>
<evidence type="ECO:0000256" key="9">
    <source>
        <dbReference type="SAM" id="MobiDB-lite"/>
    </source>
</evidence>
<feature type="compositionally biased region" description="Basic and acidic residues" evidence="9">
    <location>
        <begin position="86"/>
        <end position="104"/>
    </location>
</feature>
<dbReference type="InterPro" id="IPR027534">
    <property type="entry name" value="Ribosomal_P1/P2"/>
</dbReference>
<comment type="catalytic activity">
    <reaction evidence="1 8">
        <text>alpha,alpha-trehalose + H2O = alpha-D-glucose + beta-D-glucose</text>
        <dbReference type="Rhea" id="RHEA:32675"/>
        <dbReference type="ChEBI" id="CHEBI:15377"/>
        <dbReference type="ChEBI" id="CHEBI:15903"/>
        <dbReference type="ChEBI" id="CHEBI:16551"/>
        <dbReference type="ChEBI" id="CHEBI:17925"/>
        <dbReference type="EC" id="3.2.1.28"/>
    </reaction>
</comment>
<proteinExistence type="inferred from homology"/>
<evidence type="ECO:0000256" key="2">
    <source>
        <dbReference type="ARBA" id="ARBA00005436"/>
    </source>
</evidence>
<dbReference type="InterPro" id="IPR038716">
    <property type="entry name" value="P1/P2_N_sf"/>
</dbReference>
<dbReference type="AlphaFoldDB" id="A0AAF0EYA7"/>
<evidence type="ECO:0000259" key="10">
    <source>
        <dbReference type="Pfam" id="PF07492"/>
    </source>
</evidence>
<protein>
    <recommendedName>
        <fullName evidence="8">Trehalase</fullName>
        <ecNumber evidence="8">3.2.1.28</ecNumber>
    </recommendedName>
    <alternativeName>
        <fullName evidence="8">Alpha-trehalose glucohydrolase</fullName>
    </alternativeName>
</protein>
<keyword evidence="6" id="KW-0687">Ribonucleoprotein</keyword>
<dbReference type="PANTHER" id="PTHR23403:SF6">
    <property type="entry name" value="CYTOSOLIC NEUTRAL TREHALASE-RELATED"/>
    <property type="match status" value="1"/>
</dbReference>
<dbReference type="Gene3D" id="1.50.10.10">
    <property type="match status" value="1"/>
</dbReference>
<dbReference type="FunFam" id="1.10.10.1410:FF:000001">
    <property type="entry name" value="60S acidic ribosomal protein P1"/>
    <property type="match status" value="1"/>
</dbReference>
<keyword evidence="12" id="KW-1185">Reference proteome</keyword>
<dbReference type="GO" id="GO:0004555">
    <property type="term" value="F:alpha,alpha-trehalase activity"/>
    <property type="evidence" value="ECO:0007669"/>
    <property type="project" value="UniProtKB-EC"/>
</dbReference>
<dbReference type="GO" id="GO:0005509">
    <property type="term" value="F:calcium ion binding"/>
    <property type="evidence" value="ECO:0007669"/>
    <property type="project" value="InterPro"/>
</dbReference>
<sequence>MASHELAATYASLILADEGVEITSDKIVQLTTAAGVPVEPIWAQLLSKALEGKDIKELLFNIGAGSGPAAAAAPAAAAGGDAPAAEAKEEKEEEKKEESDDDAKQPPTMDTVFESDDEGTSVAPIQRMGVKRTYSMQQQKRRPLRMNEEMISTPRRLSGDMTSLVRPDRQLIVDVESTIQTILDQEDTDGDKHISINDSGPKAVTLGTVESSGYRGIEVRGTYRLSTLLQELALAREAGEKRVILTESRLTESPVDRLSRMIRTVFWDNLTRRIDADGLEKILLDTKNRSASTDPIIYVPAAEKNMIEYYKRVSTERPALRLQVKVLPEDITPEYVRDLYECPGLLALAMRERYDPKTGLIDMEGIPFTVPGARFNELYNWDSYFIALGLIIDGRIDLAKGPVEHFIFEIKHYGKILNGNRTYYLTRSQPPFLTDFALRVYEAMAPAADDPNAEKVRADNVEWLRAAMRAAIKEYHTVWMAEPRYDPETGLSRYRPVGLGVPPETEASHFTSLLRPYAEKYGCSINEFTRKYNRQQVHEPELDEYFMHDRGVRESGHDTSYRLERRCADLATIDLQALLYKYEMDIGETIRDVFGGELTLEEEFELSPPFGESVRRSSLDAPQTPDEWFARAAFRRSQVDRYCWNEGMGLYYDYDTRLHEQSLYETATSFWALWAGMASQHQAETMVRKSLHKFEVTGGIVPGTEESRGPISLARPNRQWDYPFAWPPHQIPTWYGLKRYGFESDAQRLAYRWLYLMTTAFVDFNGVVPEKFDAVKLSHLVNAEYGNQGTDYAYVPREGFGWMNASFQVGLTFVTDHMRRAIASCQHPDDFFKLRKQ</sequence>
<dbReference type="Pfam" id="PF00428">
    <property type="entry name" value="Ribosomal_60s"/>
    <property type="match status" value="1"/>
</dbReference>
<dbReference type="PANTHER" id="PTHR23403">
    <property type="entry name" value="TREHALASE"/>
    <property type="match status" value="1"/>
</dbReference>